<feature type="signal peptide" evidence="1">
    <location>
        <begin position="1"/>
        <end position="18"/>
    </location>
</feature>
<dbReference type="STRING" id="546263.NELON_02105"/>
<evidence type="ECO:0000313" key="2">
    <source>
        <dbReference type="EMBL" id="EFE49256.1"/>
    </source>
</evidence>
<evidence type="ECO:0000256" key="1">
    <source>
        <dbReference type="SAM" id="SignalP"/>
    </source>
</evidence>
<dbReference type="EMBL" id="ADBF01000216">
    <property type="protein sequence ID" value="EFE49256.1"/>
    <property type="molecule type" value="Genomic_DNA"/>
</dbReference>
<evidence type="ECO:0000313" key="3">
    <source>
        <dbReference type="Proteomes" id="UP000005536"/>
    </source>
</evidence>
<dbReference type="AlphaFoldDB" id="D4DSG0"/>
<evidence type="ECO:0008006" key="4">
    <source>
        <dbReference type="Google" id="ProtNLM"/>
    </source>
</evidence>
<name>D4DSG0_NEIEG</name>
<reference evidence="2 3" key="1">
    <citation type="submission" date="2010-02" db="EMBL/GenBank/DDBJ databases">
        <authorList>
            <person name="Weinstock G."/>
            <person name="Sodergren E."/>
            <person name="Clifton S."/>
            <person name="Fulton L."/>
            <person name="Fulton B."/>
            <person name="Courtney L."/>
            <person name="Fronick C."/>
            <person name="Harrison M."/>
            <person name="Strong C."/>
            <person name="Farmer C."/>
            <person name="Delahaunty K."/>
            <person name="Markovic C."/>
            <person name="Hall O."/>
            <person name="Minx P."/>
            <person name="Tomlinson C."/>
            <person name="Mitreva M."/>
            <person name="Nelson J."/>
            <person name="Hou S."/>
            <person name="Wollam A."/>
            <person name="Pepin K.H."/>
            <person name="Johnson M."/>
            <person name="Bhonagiri V."/>
            <person name="Zhang X."/>
            <person name="Suruliraj S."/>
            <person name="Warren W."/>
            <person name="Chinwalla A."/>
            <person name="Mardis E.R."/>
            <person name="Wilson R.K."/>
        </authorList>
    </citation>
    <scope>NUCLEOTIDE SEQUENCE [LARGE SCALE GENOMIC DNA]</scope>
    <source>
        <strain evidence="2 3">ATCC 29315</strain>
    </source>
</reference>
<proteinExistence type="predicted"/>
<feature type="chain" id="PRO_5003056072" description="Periplasmic protein" evidence="1">
    <location>
        <begin position="19"/>
        <end position="310"/>
    </location>
</feature>
<organism evidence="2 3">
    <name type="scientific">Neisseria elongata subsp. glycolytica ATCC 29315</name>
    <dbReference type="NCBI Taxonomy" id="546263"/>
    <lineage>
        <taxon>Bacteria</taxon>
        <taxon>Pseudomonadati</taxon>
        <taxon>Pseudomonadota</taxon>
        <taxon>Betaproteobacteria</taxon>
        <taxon>Neisseriales</taxon>
        <taxon>Neisseriaceae</taxon>
        <taxon>Neisseria</taxon>
    </lineage>
</organism>
<protein>
    <recommendedName>
        <fullName evidence="4">Periplasmic protein</fullName>
    </recommendedName>
</protein>
<keyword evidence="1" id="KW-0732">Signal</keyword>
<comment type="caution">
    <text evidence="2">The sequence shown here is derived from an EMBL/GenBank/DDBJ whole genome shotgun (WGS) entry which is preliminary data.</text>
</comment>
<accession>D4DSG0</accession>
<dbReference type="Proteomes" id="UP000005536">
    <property type="component" value="Unassembled WGS sequence"/>
</dbReference>
<gene>
    <name evidence="2" type="ORF">NEIELOOT_02005</name>
</gene>
<sequence>MKKALFVLLTALPLAAFSAEGMSDDLKRFFSGLTAAERDNLGREVAEEMQQEINKNMDDRYSHIRVLDIRYRSSDDTLVISAKAKPDQDSIMSNFQSTMERELAQMVRSEMCAGADTRDLMKIGRYSFEYRITTANGKNSNRCGLVRKTADKPFQKNIRKMKKILFLCLTALPLAAFSADGMPQDLKRFFAGLTAAERDNLGEMVANEMRQKNKDNQYSDSGLRFVDVRYRSSDDTFVMMAAESPDQDSVADSMQSMLEQEFARMMRGKMCSDTEMRDLMTIGRYAVEYRITTANGKKLKPVRIGAKDCR</sequence>